<dbReference type="OrthoDB" id="9776104at2"/>
<evidence type="ECO:0000256" key="1">
    <source>
        <dbReference type="ARBA" id="ARBA00023172"/>
    </source>
</evidence>
<dbReference type="Proteomes" id="UP000327030">
    <property type="component" value="Chromosome 1"/>
</dbReference>
<evidence type="ECO:0000313" key="4">
    <source>
        <dbReference type="Proteomes" id="UP000327030"/>
    </source>
</evidence>
<sequence>MSNYNRITFKERVRIEAGIYAHESFSRIAEDLGRSTSSIIREVKQNRIKVKMPYVMGRDCIYTSTCAKKNMCDEEFCDRKCRLCLKVDCTKICDRVKNHECPKYLKPPFVCSTCSEKNKKKCIYDKYYYIAEKADAKAKATRSESREGIRLTQEELQTLDEILSPLIRQGQPLSHICNTHADEIKVSERSIYNYIEAGELTVSNLDLRRKVKYKRRRKKNAEIKCNKFNYRKGRTFEDFKMYMEEHPDTPVVEMDTVRGLRTKEQVLLTIMFNTNSVMLMILIEDESMDEVIAVFDKLTKALGIRRFRKLFPVILTDNGRCFKNALELEYTKNGSPRTKIFYCDPQASWQKPHIEKNHEYIRYVIPRGNTFKGYTQEDMTLIANHINSTIRAGLNYKSPYDLVETEDMKKLLEVLNMSPVAADDVCLSPKLLRK</sequence>
<dbReference type="NCBIfam" id="NF033563">
    <property type="entry name" value="transpos_IS30"/>
    <property type="match status" value="1"/>
</dbReference>
<dbReference type="GO" id="GO:0005829">
    <property type="term" value="C:cytosol"/>
    <property type="evidence" value="ECO:0007669"/>
    <property type="project" value="TreeGrafter"/>
</dbReference>
<dbReference type="PANTHER" id="PTHR10948">
    <property type="entry name" value="TRANSPOSASE"/>
    <property type="match status" value="1"/>
</dbReference>
<dbReference type="RefSeq" id="WP_151622646.1">
    <property type="nucleotide sequence ID" value="NZ_CP043028.1"/>
</dbReference>
<dbReference type="AlphaFoldDB" id="A0A5P6VR36"/>
<dbReference type="EMBL" id="CP043028">
    <property type="protein sequence ID" value="QFJ54149.1"/>
    <property type="molecule type" value="Genomic_DNA"/>
</dbReference>
<dbReference type="GO" id="GO:0004803">
    <property type="term" value="F:transposase activity"/>
    <property type="evidence" value="ECO:0007669"/>
    <property type="project" value="TreeGrafter"/>
</dbReference>
<organism evidence="3 4">
    <name type="scientific">Pseudobutyrivibrio xylanivorans</name>
    <dbReference type="NCBI Taxonomy" id="185007"/>
    <lineage>
        <taxon>Bacteria</taxon>
        <taxon>Bacillati</taxon>
        <taxon>Bacillota</taxon>
        <taxon>Clostridia</taxon>
        <taxon>Lachnospirales</taxon>
        <taxon>Lachnospiraceae</taxon>
        <taxon>Pseudobutyrivibrio</taxon>
    </lineage>
</organism>
<dbReference type="InterPro" id="IPR036397">
    <property type="entry name" value="RNaseH_sf"/>
</dbReference>
<accession>A0A5P6VR36</accession>
<dbReference type="SUPFAM" id="SSF53098">
    <property type="entry name" value="Ribonuclease H-like"/>
    <property type="match status" value="1"/>
</dbReference>
<dbReference type="PANTHER" id="PTHR10948:SF23">
    <property type="entry name" value="TRANSPOSASE INSI FOR INSERTION SEQUENCE ELEMENT IS30A-RELATED"/>
    <property type="match status" value="1"/>
</dbReference>
<dbReference type="Pfam" id="PF13936">
    <property type="entry name" value="HTH_38"/>
    <property type="match status" value="1"/>
</dbReference>
<dbReference type="InterPro" id="IPR012337">
    <property type="entry name" value="RNaseH-like_sf"/>
</dbReference>
<proteinExistence type="predicted"/>
<dbReference type="InterPro" id="IPR001584">
    <property type="entry name" value="Integrase_cat-core"/>
</dbReference>
<dbReference type="InterPro" id="IPR051917">
    <property type="entry name" value="Transposase-Integrase"/>
</dbReference>
<gene>
    <name evidence="3" type="ORF">FXF36_04310</name>
</gene>
<dbReference type="InterPro" id="IPR053392">
    <property type="entry name" value="Transposase_IS30-like"/>
</dbReference>
<reference evidence="4" key="1">
    <citation type="submission" date="2019-08" db="EMBL/GenBank/DDBJ databases">
        <title>Complete Genome Sequence of the Polysaccharide-Degrading Rumen Bacterium Pseudobutyrivibrio xylanivorans MA3014.</title>
        <authorList>
            <person name="Palevich N."/>
            <person name="Maclean P.H."/>
            <person name="Kelly W.J."/>
            <person name="Leahy S.C."/>
            <person name="Rakonjac J."/>
            <person name="Attwood G.T."/>
        </authorList>
    </citation>
    <scope>NUCLEOTIDE SEQUENCE [LARGE SCALE GENOMIC DNA]</scope>
    <source>
        <strain evidence="4">MA3014</strain>
    </source>
</reference>
<dbReference type="PROSITE" id="PS50994">
    <property type="entry name" value="INTEGRASE"/>
    <property type="match status" value="1"/>
</dbReference>
<dbReference type="GO" id="GO:0006310">
    <property type="term" value="P:DNA recombination"/>
    <property type="evidence" value="ECO:0007669"/>
    <property type="project" value="UniProtKB-KW"/>
</dbReference>
<evidence type="ECO:0000313" key="3">
    <source>
        <dbReference type="EMBL" id="QFJ54149.1"/>
    </source>
</evidence>
<name>A0A5P6VR36_PSEXY</name>
<feature type="domain" description="Integrase catalytic" evidence="2">
    <location>
        <begin position="243"/>
        <end position="407"/>
    </location>
</feature>
<dbReference type="GO" id="GO:0003676">
    <property type="term" value="F:nucleic acid binding"/>
    <property type="evidence" value="ECO:0007669"/>
    <property type="project" value="InterPro"/>
</dbReference>
<dbReference type="GO" id="GO:0015074">
    <property type="term" value="P:DNA integration"/>
    <property type="evidence" value="ECO:0007669"/>
    <property type="project" value="InterPro"/>
</dbReference>
<dbReference type="Gene3D" id="3.30.420.10">
    <property type="entry name" value="Ribonuclease H-like superfamily/Ribonuclease H"/>
    <property type="match status" value="1"/>
</dbReference>
<evidence type="ECO:0000259" key="2">
    <source>
        <dbReference type="PROSITE" id="PS50994"/>
    </source>
</evidence>
<keyword evidence="1" id="KW-0233">DNA recombination</keyword>
<dbReference type="KEGG" id="pxv:FXF36_04310"/>
<dbReference type="InterPro" id="IPR025246">
    <property type="entry name" value="IS30-like_HTH"/>
</dbReference>
<protein>
    <submittedName>
        <fullName evidence="3">IS30 family transposase</fullName>
    </submittedName>
</protein>
<dbReference type="GO" id="GO:0032196">
    <property type="term" value="P:transposition"/>
    <property type="evidence" value="ECO:0007669"/>
    <property type="project" value="TreeGrafter"/>
</dbReference>